<evidence type="ECO:0000256" key="4">
    <source>
        <dbReference type="ARBA" id="ARBA00022737"/>
    </source>
</evidence>
<name>A0A7V6DQV7_9BACT</name>
<evidence type="ECO:0000259" key="8">
    <source>
        <dbReference type="PROSITE" id="PS51379"/>
    </source>
</evidence>
<keyword evidence="3" id="KW-0479">Metal-binding</keyword>
<dbReference type="AlphaFoldDB" id="A0A7V6DQV7"/>
<dbReference type="InterPro" id="IPR037171">
    <property type="entry name" value="NagB/RpiA_transferase-like"/>
</dbReference>
<dbReference type="PROSITE" id="PS00198">
    <property type="entry name" value="4FE4S_FER_1"/>
    <property type="match status" value="2"/>
</dbReference>
<sequence length="717" mass="79243">METAQNLKDYKKRLQKALKNTFLRSAMGTFATAYKEAQGRIFAGVDLEGLRRDIARGKDEALPRLEELYQTFKARAEAAGVTVHLAATATEANRIIAGIATDNQVKKIVKSKSMTAEETFLNDHLEAEGLEVVETDLGEWIIQLRHEGPSHMVMPAIHLSRQEVADLFTKVTGQPQEADIGNLVKVARKELRKAFLEADMGISGANFAIADTGTLGIISNEGNARLTTTLPRVHVALVGIDKLVPDLHTALRILQVLPRRATGQVITSYVSWITGHNECRPAPGGKKEMHVVFLDNGRLALARDPVFKEALRCIRCGSCANVCPIYSLVGGHNYGHVYIGAIGLILTYFYHGRMNDRAIVQNCLNCQACKAVCPAGIDLPHLIKETYGEVLKGEDKLPLKNKLLRRVLKDRKLFHFILRRASLAQKPLTRDQAFIRHLPFFFGKEHGFRSLPAIARRPFRDLWPKLYQQVDHPRYRVALFGGCLVDFVYPEQAMAFLKALKGQGVQVEYPLGQTCCGLPAKMMAEKDVAREVALQNLAALDPANYDYIVTLCASCGSHLKEAYPKLLAGDHAAVKVEQFVDKLIDFSSFLTKVLKVQPERYQGGKKKVAYHSPCHLCRGLGVVQEPRDLLAIAGLEYLPARDEDVCCGMGGTYSTDFPEISAELLKKKLDAVEETGADLLVTDCPGCVLQLKGGMDKRGGKIEVKHIAEAVAEAQKE</sequence>
<evidence type="ECO:0000256" key="3">
    <source>
        <dbReference type="ARBA" id="ARBA00022723"/>
    </source>
</evidence>
<gene>
    <name evidence="9" type="ORF">ENV52_13125</name>
</gene>
<dbReference type="InterPro" id="IPR004452">
    <property type="entry name" value="LutB/LldF"/>
</dbReference>
<dbReference type="GO" id="GO:0016491">
    <property type="term" value="F:oxidoreductase activity"/>
    <property type="evidence" value="ECO:0007669"/>
    <property type="project" value="UniProtKB-ARBA"/>
</dbReference>
<dbReference type="Pfam" id="PF02589">
    <property type="entry name" value="LUD_dom"/>
    <property type="match status" value="1"/>
</dbReference>
<dbReference type="SUPFAM" id="SSF46548">
    <property type="entry name" value="alpha-helical ferredoxin"/>
    <property type="match status" value="1"/>
</dbReference>
<dbReference type="InterPro" id="IPR024185">
    <property type="entry name" value="FTHF_cligase-like_sf"/>
</dbReference>
<dbReference type="InterPro" id="IPR017900">
    <property type="entry name" value="4Fe4S_Fe_S_CS"/>
</dbReference>
<dbReference type="Gene3D" id="1.10.1060.10">
    <property type="entry name" value="Alpha-helical ferredoxin"/>
    <property type="match status" value="1"/>
</dbReference>
<dbReference type="Pfam" id="PF02754">
    <property type="entry name" value="CCG"/>
    <property type="match status" value="2"/>
</dbReference>
<evidence type="ECO:0000256" key="2">
    <source>
        <dbReference type="ARBA" id="ARBA00022485"/>
    </source>
</evidence>
<dbReference type="Pfam" id="PF13183">
    <property type="entry name" value="Fer4_8"/>
    <property type="match status" value="1"/>
</dbReference>
<dbReference type="GO" id="GO:0051539">
    <property type="term" value="F:4 iron, 4 sulfur cluster binding"/>
    <property type="evidence" value="ECO:0007669"/>
    <property type="project" value="UniProtKB-KW"/>
</dbReference>
<dbReference type="Gene3D" id="3.40.50.10420">
    <property type="entry name" value="NagB/RpiA/CoA transferase-like"/>
    <property type="match status" value="1"/>
</dbReference>
<dbReference type="InterPro" id="IPR017896">
    <property type="entry name" value="4Fe4S_Fe-S-bd"/>
</dbReference>
<evidence type="ECO:0000256" key="5">
    <source>
        <dbReference type="ARBA" id="ARBA00022982"/>
    </source>
</evidence>
<dbReference type="InterPro" id="IPR054704">
    <property type="entry name" value="Quin_L_LdhH-like"/>
</dbReference>
<evidence type="ECO:0000313" key="9">
    <source>
        <dbReference type="EMBL" id="HHS30629.1"/>
    </source>
</evidence>
<dbReference type="InterPro" id="IPR004017">
    <property type="entry name" value="Cys_rich_dom"/>
</dbReference>
<accession>A0A7V6DQV7</accession>
<dbReference type="InterPro" id="IPR009051">
    <property type="entry name" value="Helical_ferredxn"/>
</dbReference>
<dbReference type="PANTHER" id="PTHR47153">
    <property type="entry name" value="LACTATE UTILIZATION PROTEIN B"/>
    <property type="match status" value="1"/>
</dbReference>
<proteinExistence type="predicted"/>
<dbReference type="GO" id="GO:0006089">
    <property type="term" value="P:lactate metabolic process"/>
    <property type="evidence" value="ECO:0007669"/>
    <property type="project" value="InterPro"/>
</dbReference>
<dbReference type="EMBL" id="DTGR01000203">
    <property type="protein sequence ID" value="HHS30629.1"/>
    <property type="molecule type" value="Genomic_DNA"/>
</dbReference>
<dbReference type="PROSITE" id="PS51379">
    <property type="entry name" value="4FE4S_FER_2"/>
    <property type="match status" value="1"/>
</dbReference>
<comment type="caution">
    <text evidence="9">The sequence shown here is derived from an EMBL/GenBank/DDBJ whole genome shotgun (WGS) entry which is preliminary data.</text>
</comment>
<evidence type="ECO:0000256" key="1">
    <source>
        <dbReference type="ARBA" id="ARBA00022448"/>
    </source>
</evidence>
<dbReference type="SUPFAM" id="SSF100950">
    <property type="entry name" value="NagB/RpiA/CoA transferase-like"/>
    <property type="match status" value="1"/>
</dbReference>
<dbReference type="GO" id="GO:0046872">
    <property type="term" value="F:metal ion binding"/>
    <property type="evidence" value="ECO:0007669"/>
    <property type="project" value="UniProtKB-KW"/>
</dbReference>
<keyword evidence="1" id="KW-0813">Transport</keyword>
<keyword evidence="7" id="KW-0411">Iron-sulfur</keyword>
<evidence type="ECO:0000256" key="7">
    <source>
        <dbReference type="ARBA" id="ARBA00023014"/>
    </source>
</evidence>
<organism evidence="9">
    <name type="scientific">Desulfobacca acetoxidans</name>
    <dbReference type="NCBI Taxonomy" id="60893"/>
    <lineage>
        <taxon>Bacteria</taxon>
        <taxon>Pseudomonadati</taxon>
        <taxon>Thermodesulfobacteriota</taxon>
        <taxon>Desulfobaccia</taxon>
        <taxon>Desulfobaccales</taxon>
        <taxon>Desulfobaccaceae</taxon>
        <taxon>Desulfobacca</taxon>
    </lineage>
</organism>
<feature type="domain" description="4Fe-4S ferredoxin-type" evidence="8">
    <location>
        <begin position="303"/>
        <end position="333"/>
    </location>
</feature>
<keyword evidence="5" id="KW-0249">Electron transport</keyword>
<dbReference type="PANTHER" id="PTHR47153:SF2">
    <property type="entry name" value="LACTATE UTILIZATION PROTEIN B"/>
    <property type="match status" value="1"/>
</dbReference>
<keyword evidence="2" id="KW-0004">4Fe-4S</keyword>
<keyword evidence="4" id="KW-0677">Repeat</keyword>
<evidence type="ECO:0000256" key="6">
    <source>
        <dbReference type="ARBA" id="ARBA00023004"/>
    </source>
</evidence>
<keyword evidence="6" id="KW-0408">Iron</keyword>
<dbReference type="InterPro" id="IPR003741">
    <property type="entry name" value="LUD_dom"/>
</dbReference>
<dbReference type="NCBIfam" id="NF045670">
    <property type="entry name" value="quin_L_LdhH"/>
    <property type="match status" value="1"/>
</dbReference>
<reference evidence="9" key="1">
    <citation type="journal article" date="2020" name="mSystems">
        <title>Genome- and Community-Level Interaction Insights into Carbon Utilization and Element Cycling Functions of Hydrothermarchaeota in Hydrothermal Sediment.</title>
        <authorList>
            <person name="Zhou Z."/>
            <person name="Liu Y."/>
            <person name="Xu W."/>
            <person name="Pan J."/>
            <person name="Luo Z.H."/>
            <person name="Li M."/>
        </authorList>
    </citation>
    <scope>NUCLEOTIDE SEQUENCE [LARGE SCALE GENOMIC DNA]</scope>
    <source>
        <strain evidence="9">SpSt-767</strain>
    </source>
</reference>
<protein>
    <submittedName>
        <fullName evidence="9">4Fe-4S dicluster domain-containing protein</fullName>
    </submittedName>
</protein>